<accession>A0ABR5NNA8</accession>
<dbReference type="RefSeq" id="WP_057505028.1">
    <property type="nucleotide sequence ID" value="NZ_LDJG01000003.1"/>
</dbReference>
<gene>
    <name evidence="1" type="ORF">ABB22_02200</name>
</gene>
<sequence length="213" mass="22105">MSITANQPLPSTGRLVRATFIAAAVASVLLVTTVMPAEYGIDPTGVGRALGLTTLAETSADDAPVAAAPVTGSNNEANQTLAEKAKAAFGENKGQTLDAAANSLSAGPVRTDTLTVTLEPGKGAEVKAHFKQGAGAIYRWKATGDVAVDMHGERPDVKGAWTSYSVEAAQSQAEGTFIAPFDGTHGWYWQNRGTTPVDVSVEVVGFQADLYRP</sequence>
<name>A0ABR5NNA8_9GAMM</name>
<comment type="caution">
    <text evidence="1">The sequence shown here is derived from an EMBL/GenBank/DDBJ whole genome shotgun (WGS) entry which is preliminary data.</text>
</comment>
<reference evidence="1 2" key="1">
    <citation type="submission" date="2015-05" db="EMBL/GenBank/DDBJ databases">
        <title>Genome sequencing and analysis of members of genus Stenotrophomonas.</title>
        <authorList>
            <person name="Patil P.P."/>
            <person name="Midha S."/>
            <person name="Patil P.B."/>
        </authorList>
    </citation>
    <scope>NUCLEOTIDE SEQUENCE [LARGE SCALE GENOMIC DNA]</scope>
    <source>
        <strain evidence="1 2">DSM 12575</strain>
    </source>
</reference>
<proteinExistence type="predicted"/>
<keyword evidence="2" id="KW-1185">Reference proteome</keyword>
<dbReference type="EMBL" id="LDJG01000003">
    <property type="protein sequence ID" value="KRG60209.1"/>
    <property type="molecule type" value="Genomic_DNA"/>
</dbReference>
<evidence type="ECO:0000313" key="1">
    <source>
        <dbReference type="EMBL" id="KRG60209.1"/>
    </source>
</evidence>
<protein>
    <submittedName>
        <fullName evidence="1">Membrane protein</fullName>
    </submittedName>
</protein>
<dbReference type="Proteomes" id="UP000050902">
    <property type="component" value="Unassembled WGS sequence"/>
</dbReference>
<organism evidence="1 2">
    <name type="scientific">Stenotrophomonas nitritireducens</name>
    <dbReference type="NCBI Taxonomy" id="83617"/>
    <lineage>
        <taxon>Bacteria</taxon>
        <taxon>Pseudomonadati</taxon>
        <taxon>Pseudomonadota</taxon>
        <taxon>Gammaproteobacteria</taxon>
        <taxon>Lysobacterales</taxon>
        <taxon>Lysobacteraceae</taxon>
        <taxon>Stenotrophomonas</taxon>
    </lineage>
</organism>
<evidence type="ECO:0000313" key="2">
    <source>
        <dbReference type="Proteomes" id="UP000050902"/>
    </source>
</evidence>